<reference evidence="3" key="1">
    <citation type="journal article" date="2019" name="Int. J. Syst. Evol. Microbiol.">
        <title>The Global Catalogue of Microorganisms (GCM) 10K type strain sequencing project: providing services to taxonomists for standard genome sequencing and annotation.</title>
        <authorList>
            <consortium name="The Broad Institute Genomics Platform"/>
            <consortium name="The Broad Institute Genome Sequencing Center for Infectious Disease"/>
            <person name="Wu L."/>
            <person name="Ma J."/>
        </authorList>
    </citation>
    <scope>NUCLEOTIDE SEQUENCE [LARGE SCALE GENOMIC DNA]</scope>
    <source>
        <strain evidence="3">XZYJT-10</strain>
    </source>
</reference>
<protein>
    <submittedName>
        <fullName evidence="2">Heavy-metal-associated domain-containing protein</fullName>
    </submittedName>
</protein>
<feature type="domain" description="HMA" evidence="1">
    <location>
        <begin position="2"/>
        <end position="70"/>
    </location>
</feature>
<dbReference type="InterPro" id="IPR036163">
    <property type="entry name" value="HMA_dom_sf"/>
</dbReference>
<dbReference type="EMBL" id="JBHTBJ010000022">
    <property type="protein sequence ID" value="MFC7277370.1"/>
    <property type="molecule type" value="Genomic_DNA"/>
</dbReference>
<evidence type="ECO:0000313" key="3">
    <source>
        <dbReference type="Proteomes" id="UP001596548"/>
    </source>
</evidence>
<gene>
    <name evidence="2" type="ORF">ACFQS1_25540</name>
</gene>
<dbReference type="CDD" id="cd00371">
    <property type="entry name" value="HMA"/>
    <property type="match status" value="1"/>
</dbReference>
<dbReference type="InterPro" id="IPR006121">
    <property type="entry name" value="HMA_dom"/>
</dbReference>
<sequence>MSVSEFRVSGMTCAHCEMSVREEVGRVPGVDAVEVSAAAGRLVVTGTDAGAVVDDRLVLAAVEEAGYSAERVS</sequence>
<dbReference type="Gene3D" id="3.30.70.100">
    <property type="match status" value="1"/>
</dbReference>
<dbReference type="Pfam" id="PF00403">
    <property type="entry name" value="HMA"/>
    <property type="match status" value="1"/>
</dbReference>
<dbReference type="RefSeq" id="WP_378972871.1">
    <property type="nucleotide sequence ID" value="NZ_JBHTBJ010000022.1"/>
</dbReference>
<dbReference type="Proteomes" id="UP001596548">
    <property type="component" value="Unassembled WGS sequence"/>
</dbReference>
<dbReference type="PROSITE" id="PS50846">
    <property type="entry name" value="HMA_2"/>
    <property type="match status" value="1"/>
</dbReference>
<accession>A0ABW2I058</accession>
<dbReference type="SUPFAM" id="SSF55008">
    <property type="entry name" value="HMA, heavy metal-associated domain"/>
    <property type="match status" value="1"/>
</dbReference>
<evidence type="ECO:0000313" key="2">
    <source>
        <dbReference type="EMBL" id="MFC7277370.1"/>
    </source>
</evidence>
<organism evidence="2 3">
    <name type="scientific">Paractinoplanes rhizophilus</name>
    <dbReference type="NCBI Taxonomy" id="1416877"/>
    <lineage>
        <taxon>Bacteria</taxon>
        <taxon>Bacillati</taxon>
        <taxon>Actinomycetota</taxon>
        <taxon>Actinomycetes</taxon>
        <taxon>Micromonosporales</taxon>
        <taxon>Micromonosporaceae</taxon>
        <taxon>Paractinoplanes</taxon>
    </lineage>
</organism>
<proteinExistence type="predicted"/>
<comment type="caution">
    <text evidence="2">The sequence shown here is derived from an EMBL/GenBank/DDBJ whole genome shotgun (WGS) entry which is preliminary data.</text>
</comment>
<evidence type="ECO:0000259" key="1">
    <source>
        <dbReference type="PROSITE" id="PS50846"/>
    </source>
</evidence>
<keyword evidence="3" id="KW-1185">Reference proteome</keyword>
<name>A0ABW2I058_9ACTN</name>